<feature type="region of interest" description="Disordered" evidence="1">
    <location>
        <begin position="147"/>
        <end position="187"/>
    </location>
</feature>
<feature type="compositionally biased region" description="Low complexity" evidence="1">
    <location>
        <begin position="92"/>
        <end position="117"/>
    </location>
</feature>
<feature type="region of interest" description="Disordered" evidence="1">
    <location>
        <begin position="1"/>
        <end position="20"/>
    </location>
</feature>
<gene>
    <name evidence="2" type="ORF">PSTG_06556</name>
</gene>
<comment type="caution">
    <text evidence="2">The sequence shown here is derived from an EMBL/GenBank/DDBJ whole genome shotgun (WGS) entry which is preliminary data.</text>
</comment>
<name>A0A0L0VLK9_9BASI</name>
<dbReference type="STRING" id="1165861.A0A0L0VLK9"/>
<keyword evidence="3" id="KW-1185">Reference proteome</keyword>
<dbReference type="AlphaFoldDB" id="A0A0L0VLK9"/>
<proteinExistence type="predicted"/>
<protein>
    <submittedName>
        <fullName evidence="2">Uncharacterized protein</fullName>
    </submittedName>
</protein>
<organism evidence="2 3">
    <name type="scientific">Puccinia striiformis f. sp. tritici PST-78</name>
    <dbReference type="NCBI Taxonomy" id="1165861"/>
    <lineage>
        <taxon>Eukaryota</taxon>
        <taxon>Fungi</taxon>
        <taxon>Dikarya</taxon>
        <taxon>Basidiomycota</taxon>
        <taxon>Pucciniomycotina</taxon>
        <taxon>Pucciniomycetes</taxon>
        <taxon>Pucciniales</taxon>
        <taxon>Pucciniaceae</taxon>
        <taxon>Puccinia</taxon>
    </lineage>
</organism>
<dbReference type="EMBL" id="AJIL01000039">
    <property type="protein sequence ID" value="KNF00146.1"/>
    <property type="molecule type" value="Genomic_DNA"/>
</dbReference>
<dbReference type="OrthoDB" id="2506903at2759"/>
<feature type="region of interest" description="Disordered" evidence="1">
    <location>
        <begin position="89"/>
        <end position="119"/>
    </location>
</feature>
<accession>A0A0L0VLK9</accession>
<evidence type="ECO:0000313" key="3">
    <source>
        <dbReference type="Proteomes" id="UP000054564"/>
    </source>
</evidence>
<dbReference type="Proteomes" id="UP000054564">
    <property type="component" value="Unassembled WGS sequence"/>
</dbReference>
<evidence type="ECO:0000313" key="2">
    <source>
        <dbReference type="EMBL" id="KNF00146.1"/>
    </source>
</evidence>
<sequence>MSWREQFSGTKVGRPIPIATKPSSPHFNPIWKVPLDFWSTNLSMDLLSTQNAAPSLGLTAEQQQAFDAAVDARTSRFEALVSQLTKQVNSLKASSKPNQSKSKSQPKPAKQPAVKQPTVKIKLRMAEPATQSANSNVTPKRSACAALTPPEVSKPKSSQKSKPRPQVAKPSSPKRHPQQMQGTDFPSEFTTTKNALFIHIKILWGLLGQDAVPTAPQLQHLQEFYNRFSNGPDVEQAALAASQPQ</sequence>
<reference evidence="3" key="1">
    <citation type="submission" date="2014-03" db="EMBL/GenBank/DDBJ databases">
        <title>The Genome Sequence of Puccinia striiformis f. sp. tritici PST-78.</title>
        <authorList>
            <consortium name="The Broad Institute Genome Sequencing Platform"/>
            <person name="Cuomo C."/>
            <person name="Hulbert S."/>
            <person name="Chen X."/>
            <person name="Walker B."/>
            <person name="Young S.K."/>
            <person name="Zeng Q."/>
            <person name="Gargeya S."/>
            <person name="Fitzgerald M."/>
            <person name="Haas B."/>
            <person name="Abouelleil A."/>
            <person name="Alvarado L."/>
            <person name="Arachchi H.M."/>
            <person name="Berlin A.M."/>
            <person name="Chapman S.B."/>
            <person name="Goldberg J."/>
            <person name="Griggs A."/>
            <person name="Gujja S."/>
            <person name="Hansen M."/>
            <person name="Howarth C."/>
            <person name="Imamovic A."/>
            <person name="Larimer J."/>
            <person name="McCowan C."/>
            <person name="Montmayeur A."/>
            <person name="Murphy C."/>
            <person name="Neiman D."/>
            <person name="Pearson M."/>
            <person name="Priest M."/>
            <person name="Roberts A."/>
            <person name="Saif S."/>
            <person name="Shea T."/>
            <person name="Sisk P."/>
            <person name="Sykes S."/>
            <person name="Wortman J."/>
            <person name="Nusbaum C."/>
            <person name="Birren B."/>
        </authorList>
    </citation>
    <scope>NUCLEOTIDE SEQUENCE [LARGE SCALE GENOMIC DNA]</scope>
    <source>
        <strain evidence="3">race PST-78</strain>
    </source>
</reference>
<evidence type="ECO:0000256" key="1">
    <source>
        <dbReference type="SAM" id="MobiDB-lite"/>
    </source>
</evidence>
<feature type="compositionally biased region" description="Polar residues" evidence="1">
    <location>
        <begin position="178"/>
        <end position="187"/>
    </location>
</feature>